<reference evidence="2" key="1">
    <citation type="submission" date="2022-03" db="EMBL/GenBank/DDBJ databases">
        <authorList>
            <person name="Sayadi A."/>
        </authorList>
    </citation>
    <scope>NUCLEOTIDE SEQUENCE</scope>
</reference>
<name>A0A9P0KVW1_ACAOB</name>
<accession>A0A9P0KVW1</accession>
<dbReference type="PANTHER" id="PTHR46704">
    <property type="entry name" value="CXC DOMAIN-CONTAINING PROTEIN-RELATED"/>
    <property type="match status" value="1"/>
</dbReference>
<dbReference type="EMBL" id="CAKOFQ010006908">
    <property type="protein sequence ID" value="CAH1981395.1"/>
    <property type="molecule type" value="Genomic_DNA"/>
</dbReference>
<keyword evidence="3" id="KW-1185">Reference proteome</keyword>
<evidence type="ECO:0000313" key="2">
    <source>
        <dbReference type="EMBL" id="CAH1981395.1"/>
    </source>
</evidence>
<proteinExistence type="predicted"/>
<comment type="caution">
    <text evidence="2">The sequence shown here is derived from an EMBL/GenBank/DDBJ whole genome shotgun (WGS) entry which is preliminary data.</text>
</comment>
<dbReference type="AlphaFoldDB" id="A0A9P0KVW1"/>
<dbReference type="PANTHER" id="PTHR46704:SF1">
    <property type="entry name" value="TELOMERE LENGTH REGULATION PROTEIN TEL2 HOMOLOG"/>
    <property type="match status" value="1"/>
</dbReference>
<dbReference type="OrthoDB" id="10069752at2759"/>
<protein>
    <submittedName>
        <fullName evidence="2">Uncharacterized protein</fullName>
    </submittedName>
</protein>
<sequence>MPSANILAKQEQTPIFPYVEPPKEGLKLIEFINTNLLTMVYMPLFAPTYSTYLWAKYVDRVNLPAWRDFMEICSENESFQRSGVQCQQFINEVPSSLMTIYTSIMHAKSETRKYGQKTTILTYDVSLYMKCRDIIAKLMLPDVFVRLGGFHMLVSFLGAIGIIMGGSGLESMWELAYARESIKKMMDGHDYSRAVRAHILTFTALGIVICDSIEEKCEIKGVIASLMHVWQKNPFKLGDSDSDKDLKKTSDLFYTKMKQLKNNGPTVVGALH</sequence>
<keyword evidence="1" id="KW-0812">Transmembrane</keyword>
<keyword evidence="1" id="KW-1133">Transmembrane helix</keyword>
<keyword evidence="1" id="KW-0472">Membrane</keyword>
<evidence type="ECO:0000313" key="3">
    <source>
        <dbReference type="Proteomes" id="UP001152888"/>
    </source>
</evidence>
<feature type="transmembrane region" description="Helical" evidence="1">
    <location>
        <begin position="149"/>
        <end position="169"/>
    </location>
</feature>
<gene>
    <name evidence="2" type="ORF">ACAOBT_LOCUS14451</name>
</gene>
<dbReference type="Proteomes" id="UP001152888">
    <property type="component" value="Unassembled WGS sequence"/>
</dbReference>
<organism evidence="2 3">
    <name type="scientific">Acanthoscelides obtectus</name>
    <name type="common">Bean weevil</name>
    <name type="synonym">Bruchus obtectus</name>
    <dbReference type="NCBI Taxonomy" id="200917"/>
    <lineage>
        <taxon>Eukaryota</taxon>
        <taxon>Metazoa</taxon>
        <taxon>Ecdysozoa</taxon>
        <taxon>Arthropoda</taxon>
        <taxon>Hexapoda</taxon>
        <taxon>Insecta</taxon>
        <taxon>Pterygota</taxon>
        <taxon>Neoptera</taxon>
        <taxon>Endopterygota</taxon>
        <taxon>Coleoptera</taxon>
        <taxon>Polyphaga</taxon>
        <taxon>Cucujiformia</taxon>
        <taxon>Chrysomeloidea</taxon>
        <taxon>Chrysomelidae</taxon>
        <taxon>Bruchinae</taxon>
        <taxon>Bruchini</taxon>
        <taxon>Acanthoscelides</taxon>
    </lineage>
</organism>
<evidence type="ECO:0000256" key="1">
    <source>
        <dbReference type="SAM" id="Phobius"/>
    </source>
</evidence>